<protein>
    <submittedName>
        <fullName evidence="1">Uncharacterized protein</fullName>
    </submittedName>
</protein>
<evidence type="ECO:0000313" key="2">
    <source>
        <dbReference type="Proteomes" id="UP000766486"/>
    </source>
</evidence>
<organism evidence="1 2">
    <name type="scientific">Bionectria ochroleuca</name>
    <name type="common">Gliocladium roseum</name>
    <dbReference type="NCBI Taxonomy" id="29856"/>
    <lineage>
        <taxon>Eukaryota</taxon>
        <taxon>Fungi</taxon>
        <taxon>Dikarya</taxon>
        <taxon>Ascomycota</taxon>
        <taxon>Pezizomycotina</taxon>
        <taxon>Sordariomycetes</taxon>
        <taxon>Hypocreomycetidae</taxon>
        <taxon>Hypocreales</taxon>
        <taxon>Bionectriaceae</taxon>
        <taxon>Clonostachys</taxon>
    </lineage>
</organism>
<name>A0ABY6TZL4_BIOOC</name>
<proteinExistence type="predicted"/>
<accession>A0ABY6TZL4</accession>
<gene>
    <name evidence="1" type="ORF">CLO192961_LOCUS132695</name>
</gene>
<reference evidence="1 2" key="1">
    <citation type="submission" date="2019-06" db="EMBL/GenBank/DDBJ databases">
        <authorList>
            <person name="Broberg M."/>
        </authorList>
    </citation>
    <scope>NUCLEOTIDE SEQUENCE [LARGE SCALE GENOMIC DNA]</scope>
</reference>
<comment type="caution">
    <text evidence="1">The sequence shown here is derived from an EMBL/GenBank/DDBJ whole genome shotgun (WGS) entry which is preliminary data.</text>
</comment>
<evidence type="ECO:0000313" key="1">
    <source>
        <dbReference type="EMBL" id="VUC24140.1"/>
    </source>
</evidence>
<keyword evidence="2" id="KW-1185">Reference proteome</keyword>
<sequence length="519" mass="58636">MRQESGMLALRERVLDVEDVLVSDVRSILYSNRLDVERCVRLHNYLAARAWMAKRQKGPGDLHELFHRPSYLEYFERGNNGNKGGNIRALLHPDVVLFLESIIFLGIHEEDDPYLFLWVSGIEIPSFLAEASKTFLDDQLEIDGKPRFITLYSTIAGVGHGIGVVYDQLRHQVSFPYTGNSLEFVSPVVEHEEMWFPLEVLLSNWINLIHLGKIIPQAQPSRPSAAQGVWNWKSYSPLQVDSAVAAFARLTEAIESRMPAGSLLTPERESPLLTVAQLDAACVPENCFIRSFLTKVETPRFSTIAPGLEVTHDAMLFAKQQTFTKIASGSSDENSKSTIPPILLFAATEKSRKARLGDDSTSRFLELLQHNVHPPKTSSRISISNFVNWFSLNPVREYTVPAGLYTEAVDRDCIGSAEEGFRLLLPYPMRLDYTWTGPRMSDGSLVEAGSSSELFQHGHFFPFGGDHRAQRLERLLDRWRELVEQGIWKVGSTGVEGSIDMFRDAEGSGWRHYWIPPDW</sequence>
<dbReference type="EMBL" id="CABFNS010000715">
    <property type="protein sequence ID" value="VUC24140.1"/>
    <property type="molecule type" value="Genomic_DNA"/>
</dbReference>
<dbReference type="Proteomes" id="UP000766486">
    <property type="component" value="Unassembled WGS sequence"/>
</dbReference>